<reference evidence="3 4" key="1">
    <citation type="journal article" date="2015" name="Sci. Rep.">
        <title>The genome of Leishmania panamensis: insights into genomics of the L. (Viannia) subgenus.</title>
        <authorList>
            <person name="Llanes A."/>
            <person name="Restrepo C.M."/>
            <person name="Vecchio G.D."/>
            <person name="Anguizola F.J."/>
            <person name="Lleonart R."/>
        </authorList>
    </citation>
    <scope>NUCLEOTIDE SEQUENCE [LARGE SCALE GENOMIC DNA]</scope>
    <source>
        <strain evidence="3 4">MHOM/PA/94/PSC-1</strain>
    </source>
</reference>
<evidence type="ECO:0000313" key="4">
    <source>
        <dbReference type="Proteomes" id="UP000063063"/>
    </source>
</evidence>
<dbReference type="eggNOG" id="KOG0714">
    <property type="taxonomic scope" value="Eukaryota"/>
</dbReference>
<dbReference type="GeneID" id="22574572"/>
<dbReference type="VEuPathDB" id="TriTrypDB:LPMP_203610"/>
<dbReference type="InterPro" id="IPR036869">
    <property type="entry name" value="J_dom_sf"/>
</dbReference>
<dbReference type="SUPFAM" id="SSF48452">
    <property type="entry name" value="TPR-like"/>
    <property type="match status" value="1"/>
</dbReference>
<dbReference type="PROSITE" id="PS50076">
    <property type="entry name" value="DNAJ_2"/>
    <property type="match status" value="1"/>
</dbReference>
<dbReference type="Gene3D" id="1.25.40.10">
    <property type="entry name" value="Tetratricopeptide repeat domain"/>
    <property type="match status" value="1"/>
</dbReference>
<dbReference type="PRINTS" id="PR00625">
    <property type="entry name" value="JDOMAIN"/>
</dbReference>
<feature type="region of interest" description="Disordered" evidence="1">
    <location>
        <begin position="574"/>
        <end position="597"/>
    </location>
</feature>
<dbReference type="SUPFAM" id="SSF46565">
    <property type="entry name" value="Chaperone J-domain"/>
    <property type="match status" value="1"/>
</dbReference>
<protein>
    <submittedName>
        <fullName evidence="3">DnaJ family chaperone protein, putative</fullName>
    </submittedName>
</protein>
<organism evidence="3 4">
    <name type="scientific">Leishmania panamensis</name>
    <dbReference type="NCBI Taxonomy" id="5679"/>
    <lineage>
        <taxon>Eukaryota</taxon>
        <taxon>Discoba</taxon>
        <taxon>Euglenozoa</taxon>
        <taxon>Kinetoplastea</taxon>
        <taxon>Metakinetoplastina</taxon>
        <taxon>Trypanosomatida</taxon>
        <taxon>Trypanosomatidae</taxon>
        <taxon>Leishmaniinae</taxon>
        <taxon>Leishmania</taxon>
        <taxon>Leishmania guyanensis species complex</taxon>
    </lineage>
</organism>
<dbReference type="PANTHER" id="PTHR24074">
    <property type="entry name" value="CO-CHAPERONE PROTEIN DJLA"/>
    <property type="match status" value="1"/>
</dbReference>
<dbReference type="InterPro" id="IPR001623">
    <property type="entry name" value="DnaJ_domain"/>
</dbReference>
<dbReference type="Pfam" id="PF00226">
    <property type="entry name" value="DnaJ"/>
    <property type="match status" value="1"/>
</dbReference>
<dbReference type="VEuPathDB" id="TriTrypDB:LPAL13_200042400"/>
<proteinExistence type="predicted"/>
<dbReference type="InterPro" id="IPR050817">
    <property type="entry name" value="DjlA_DnaK_co-chaperone"/>
</dbReference>
<dbReference type="Gene3D" id="1.10.287.110">
    <property type="entry name" value="DnaJ domain"/>
    <property type="match status" value="1"/>
</dbReference>
<evidence type="ECO:0000259" key="2">
    <source>
        <dbReference type="PROSITE" id="PS50076"/>
    </source>
</evidence>
<evidence type="ECO:0000313" key="3">
    <source>
        <dbReference type="EMBL" id="AIN97856.1"/>
    </source>
</evidence>
<gene>
    <name evidence="3" type="ORF">LPMP_203610</name>
</gene>
<dbReference type="KEGG" id="lpan:LPMP_203610"/>
<dbReference type="AlphaFoldDB" id="A0A088S8D0"/>
<feature type="domain" description="J" evidence="2">
    <location>
        <begin position="617"/>
        <end position="687"/>
    </location>
</feature>
<dbReference type="OrthoDB" id="10250354at2759"/>
<dbReference type="InterPro" id="IPR018253">
    <property type="entry name" value="DnaJ_domain_CS"/>
</dbReference>
<dbReference type="SMART" id="SM00271">
    <property type="entry name" value="DnaJ"/>
    <property type="match status" value="1"/>
</dbReference>
<dbReference type="CDD" id="cd06257">
    <property type="entry name" value="DnaJ"/>
    <property type="match status" value="1"/>
</dbReference>
<evidence type="ECO:0000256" key="1">
    <source>
        <dbReference type="SAM" id="MobiDB-lite"/>
    </source>
</evidence>
<sequence length="691" mass="77203">MHRPTRAPFRLAHVRGSAVADAPAAVTLAEARYISQTPPRLSAPAMKLPELRTPQTVLRSGHADVSLYVSESTTLTEDTRCMIRRSPRAAEPPAAKGRPYLPSSLEPINSTAQLLNSSKLLSGDGATTLTPHKDVAEDQPESCLSYVSAVESLLSRQQYVDVYFVVSSLLTTDNGAAKVMEAEERRRLRLLSYRCLCSYALIRFKECCEDGRAALTLYRHLQDKKSSPSLEMSDERLHSRVVQALLGALIMREMYNDVEELRLIVPPLMDTSSEPMSNEFFHIPPPPWLEAQESAIPFLASFRRYVAAQRWSEAAQTIDGSATAQSWVKATPLCAMFAFVRLELHDPKAARALLLPYLASLPEPPSWEALSTAPVEHAQLWNHFSSHYVFSTTLLAKASFMSGSAYLNISAALLQRVLRLNPSYAPARLFAEFVLSYEAQQQRIDAAMSANDYPKVLSVTAEMLRMPEVTRLVHAELYLVRTQAQWMRRQPLEVVHEASRCVQCDPKCALAFRLRADAFAMMNREAEATADRAVAMHLHSKVDAVFDELRVQRSRYNTTQVEASAKRHSVPAFTSFQSASAPPRAPPRKRFCSSTRRSDAKSRKCANADLLLPGLRTHYEVLGVSSDAPEVEIRKRYRQLTLQCHPDRFVSATESNRRAALEAFQLLGDAYSVLSDVQLRAAYDVGLLNLH</sequence>
<dbReference type="InterPro" id="IPR011990">
    <property type="entry name" value="TPR-like_helical_dom_sf"/>
</dbReference>
<dbReference type="FunFam" id="1.10.287.110:FF:000190">
    <property type="entry name" value="DnaJ domain containing protein, putative"/>
    <property type="match status" value="1"/>
</dbReference>
<dbReference type="RefSeq" id="XP_010698563.1">
    <property type="nucleotide sequence ID" value="XM_010700261.1"/>
</dbReference>
<dbReference type="EMBL" id="CP009389">
    <property type="protein sequence ID" value="AIN97856.1"/>
    <property type="molecule type" value="Genomic_DNA"/>
</dbReference>
<keyword evidence="4" id="KW-1185">Reference proteome</keyword>
<dbReference type="PROSITE" id="PS00636">
    <property type="entry name" value="DNAJ_1"/>
    <property type="match status" value="1"/>
</dbReference>
<dbReference type="Proteomes" id="UP000063063">
    <property type="component" value="Chromosome 20"/>
</dbReference>
<name>A0A088S8D0_LEIPA</name>
<accession>A0A088S8D0</accession>